<sequence length="191" mass="20527">RSLERAAQPLLEPSSTVSTLLGMVVLAFGAVGFWIRRDAPATLDRLGLEPLRLSHVVVAIAGVAALFVLNMGTEQLQHRWFPDQWAHDQRINDMLAGGITMSATILVGVGAGIGEELTMRGALQPRLGLVLTSLLFAALHVHYSWFGMAMIFVLGLALGAIRKWTSTTVSILVHTIYDIAAVLAAVGVPKH</sequence>
<feature type="transmembrane region" description="Helical" evidence="1">
    <location>
        <begin position="16"/>
        <end position="35"/>
    </location>
</feature>
<reference evidence="3" key="1">
    <citation type="submission" date="2020-07" db="EMBL/GenBank/DDBJ databases">
        <title>Huge and variable diversity of episymbiotic CPR bacteria and DPANN archaea in groundwater ecosystems.</title>
        <authorList>
            <person name="He C.Y."/>
            <person name="Keren R."/>
            <person name="Whittaker M."/>
            <person name="Farag I.F."/>
            <person name="Doudna J."/>
            <person name="Cate J.H.D."/>
            <person name="Banfield J.F."/>
        </authorList>
    </citation>
    <scope>NUCLEOTIDE SEQUENCE</scope>
    <source>
        <strain evidence="3">NC_groundwater_928_Pr1_S-0.2um_72_17</strain>
    </source>
</reference>
<feature type="domain" description="CAAX prenyl protease 2/Lysostaphin resistance protein A-like" evidence="2">
    <location>
        <begin position="102"/>
        <end position="179"/>
    </location>
</feature>
<dbReference type="EMBL" id="JACQAY010000029">
    <property type="protein sequence ID" value="MBI3538802.1"/>
    <property type="molecule type" value="Genomic_DNA"/>
</dbReference>
<keyword evidence="1" id="KW-0472">Membrane</keyword>
<keyword evidence="3" id="KW-0378">Hydrolase</keyword>
<feature type="transmembrane region" description="Helical" evidence="1">
    <location>
        <begin position="55"/>
        <end position="73"/>
    </location>
</feature>
<accession>A0A9D6L8E1</accession>
<gene>
    <name evidence="3" type="ORF">HY076_00815</name>
</gene>
<dbReference type="GO" id="GO:0080120">
    <property type="term" value="P:CAAX-box protein maturation"/>
    <property type="evidence" value="ECO:0007669"/>
    <property type="project" value="UniProtKB-ARBA"/>
</dbReference>
<feature type="transmembrane region" description="Helical" evidence="1">
    <location>
        <begin position="169"/>
        <end position="188"/>
    </location>
</feature>
<dbReference type="Pfam" id="PF02517">
    <property type="entry name" value="Rce1-like"/>
    <property type="match status" value="1"/>
</dbReference>
<feature type="non-terminal residue" evidence="3">
    <location>
        <position position="1"/>
    </location>
</feature>
<keyword evidence="1" id="KW-1133">Transmembrane helix</keyword>
<dbReference type="GO" id="GO:0004175">
    <property type="term" value="F:endopeptidase activity"/>
    <property type="evidence" value="ECO:0007669"/>
    <property type="project" value="UniProtKB-ARBA"/>
</dbReference>
<comment type="caution">
    <text evidence="3">The sequence shown here is derived from an EMBL/GenBank/DDBJ whole genome shotgun (WGS) entry which is preliminary data.</text>
</comment>
<evidence type="ECO:0000259" key="2">
    <source>
        <dbReference type="Pfam" id="PF02517"/>
    </source>
</evidence>
<evidence type="ECO:0000256" key="1">
    <source>
        <dbReference type="SAM" id="Phobius"/>
    </source>
</evidence>
<dbReference type="AlphaFoldDB" id="A0A9D6L8E1"/>
<proteinExistence type="predicted"/>
<organism evidence="3 4">
    <name type="scientific">Eiseniibacteriota bacterium</name>
    <dbReference type="NCBI Taxonomy" id="2212470"/>
    <lineage>
        <taxon>Bacteria</taxon>
        <taxon>Candidatus Eiseniibacteriota</taxon>
    </lineage>
</organism>
<feature type="transmembrane region" description="Helical" evidence="1">
    <location>
        <begin position="134"/>
        <end position="157"/>
    </location>
</feature>
<keyword evidence="1" id="KW-0812">Transmembrane</keyword>
<dbReference type="InterPro" id="IPR003675">
    <property type="entry name" value="Rce1/LyrA-like_dom"/>
</dbReference>
<feature type="transmembrane region" description="Helical" evidence="1">
    <location>
        <begin position="94"/>
        <end position="114"/>
    </location>
</feature>
<evidence type="ECO:0000313" key="4">
    <source>
        <dbReference type="Proteomes" id="UP000807850"/>
    </source>
</evidence>
<dbReference type="GO" id="GO:0008237">
    <property type="term" value="F:metallopeptidase activity"/>
    <property type="evidence" value="ECO:0007669"/>
    <property type="project" value="UniProtKB-KW"/>
</dbReference>
<evidence type="ECO:0000313" key="3">
    <source>
        <dbReference type="EMBL" id="MBI3538802.1"/>
    </source>
</evidence>
<protein>
    <submittedName>
        <fullName evidence="3">CPBP family intramembrane metalloprotease</fullName>
    </submittedName>
</protein>
<keyword evidence="3" id="KW-0645">Protease</keyword>
<name>A0A9D6L8E1_UNCEI</name>
<keyword evidence="3" id="KW-0482">Metalloprotease</keyword>
<dbReference type="Proteomes" id="UP000807850">
    <property type="component" value="Unassembled WGS sequence"/>
</dbReference>